<dbReference type="EMBL" id="JAUSUX010000004">
    <property type="protein sequence ID" value="MDQ0285603.1"/>
    <property type="molecule type" value="Genomic_DNA"/>
</dbReference>
<accession>A0ABU0AZB8</accession>
<evidence type="ECO:0000259" key="1">
    <source>
        <dbReference type="Pfam" id="PF01909"/>
    </source>
</evidence>
<gene>
    <name evidence="2" type="ORF">J2Z49_000707</name>
</gene>
<dbReference type="InterPro" id="IPR043519">
    <property type="entry name" value="NT_sf"/>
</dbReference>
<dbReference type="InterPro" id="IPR002934">
    <property type="entry name" value="Polymerase_NTP_transf_dom"/>
</dbReference>
<dbReference type="RefSeq" id="WP_307399876.1">
    <property type="nucleotide sequence ID" value="NZ_JAUSUX010000004.1"/>
</dbReference>
<dbReference type="Pfam" id="PF01909">
    <property type="entry name" value="NTP_transf_2"/>
    <property type="match status" value="1"/>
</dbReference>
<dbReference type="CDD" id="cd05403">
    <property type="entry name" value="NT_KNTase_like"/>
    <property type="match status" value="1"/>
</dbReference>
<organism evidence="2 3">
    <name type="scientific">Desulfofundulus luciae</name>
    <dbReference type="NCBI Taxonomy" id="74702"/>
    <lineage>
        <taxon>Bacteria</taxon>
        <taxon>Bacillati</taxon>
        <taxon>Bacillota</taxon>
        <taxon>Clostridia</taxon>
        <taxon>Eubacteriales</taxon>
        <taxon>Peptococcaceae</taxon>
        <taxon>Desulfofundulus</taxon>
    </lineage>
</organism>
<sequence length="49" mass="5505">MTAKNSLPEFEQRSLEQVAEKHGLAMILFFGSRVTGKHRFNSDLDVGVI</sequence>
<proteinExistence type="predicted"/>
<feature type="domain" description="Polymerase nucleotidyl transferase" evidence="1">
    <location>
        <begin position="14"/>
        <end position="49"/>
    </location>
</feature>
<dbReference type="SUPFAM" id="SSF81301">
    <property type="entry name" value="Nucleotidyltransferase"/>
    <property type="match status" value="1"/>
</dbReference>
<name>A0ABU0AZB8_9FIRM</name>
<evidence type="ECO:0000313" key="2">
    <source>
        <dbReference type="EMBL" id="MDQ0285603.1"/>
    </source>
</evidence>
<reference evidence="2 3" key="1">
    <citation type="submission" date="2023-07" db="EMBL/GenBank/DDBJ databases">
        <title>Genomic Encyclopedia of Type Strains, Phase IV (KMG-IV): sequencing the most valuable type-strain genomes for metagenomic binning, comparative biology and taxonomic classification.</title>
        <authorList>
            <person name="Goeker M."/>
        </authorList>
    </citation>
    <scope>NUCLEOTIDE SEQUENCE [LARGE SCALE GENOMIC DNA]</scope>
    <source>
        <strain evidence="2 3">DSM 12396</strain>
    </source>
</reference>
<protein>
    <submittedName>
        <fullName evidence="2">Nucleotidyltransferase</fullName>
    </submittedName>
</protein>
<dbReference type="Proteomes" id="UP001225644">
    <property type="component" value="Unassembled WGS sequence"/>
</dbReference>
<keyword evidence="3" id="KW-1185">Reference proteome</keyword>
<evidence type="ECO:0000313" key="3">
    <source>
        <dbReference type="Proteomes" id="UP001225644"/>
    </source>
</evidence>
<comment type="caution">
    <text evidence="2">The sequence shown here is derived from an EMBL/GenBank/DDBJ whole genome shotgun (WGS) entry which is preliminary data.</text>
</comment>
<dbReference type="Gene3D" id="3.30.460.10">
    <property type="entry name" value="Beta Polymerase, domain 2"/>
    <property type="match status" value="1"/>
</dbReference>